<accession>A0A9W8WH93</accession>
<dbReference type="OrthoDB" id="2157530at2759"/>
<evidence type="ECO:0000313" key="2">
    <source>
        <dbReference type="EMBL" id="KAJ4324791.1"/>
    </source>
</evidence>
<evidence type="ECO:0000259" key="1">
    <source>
        <dbReference type="Pfam" id="PF06985"/>
    </source>
</evidence>
<feature type="non-terminal residue" evidence="2">
    <location>
        <position position="256"/>
    </location>
</feature>
<gene>
    <name evidence="2" type="ORF">N0V84_003773</name>
</gene>
<feature type="domain" description="Heterokaryon incompatibility" evidence="1">
    <location>
        <begin position="9"/>
        <end position="142"/>
    </location>
</feature>
<dbReference type="Pfam" id="PF06985">
    <property type="entry name" value="HET"/>
    <property type="match status" value="1"/>
</dbReference>
<dbReference type="InterPro" id="IPR010730">
    <property type="entry name" value="HET"/>
</dbReference>
<protein>
    <recommendedName>
        <fullName evidence="1">Heterokaryon incompatibility domain-containing protein</fullName>
    </recommendedName>
</protein>
<sequence>NHPLNAQTFTALTYTWDTDEPSHNFLLNDKPIKIRNNLHAFLSQALPGSSSRLSCKVGPTRIDALCISQRDKAAQMASIYFAASRIVIWLRTEDQTSNTTMEFYARLTSHWANNQLPDQIIPLTGDEYSPARATGLEARCTKKLPRRPSTANSGSLLEPSPWNRRVSLLNELSDRRRATDRSDFLWLLMQAQGLEAHDPRDKIFPLLHVYADVRGKPISLEYDVEPEELYRSIAVLILNTTRAGLVAVVPSDSIRS</sequence>
<comment type="caution">
    <text evidence="2">The sequence shown here is derived from an EMBL/GenBank/DDBJ whole genome shotgun (WGS) entry which is preliminary data.</text>
</comment>
<name>A0A9W8WH93_9HYPO</name>
<dbReference type="AlphaFoldDB" id="A0A9W8WH93"/>
<dbReference type="InterPro" id="IPR052895">
    <property type="entry name" value="HetReg/Transcr_Mod"/>
</dbReference>
<dbReference type="PANTHER" id="PTHR24148:SF73">
    <property type="entry name" value="HET DOMAIN PROTEIN (AFU_ORTHOLOGUE AFUA_8G01020)"/>
    <property type="match status" value="1"/>
</dbReference>
<keyword evidence="3" id="KW-1185">Reference proteome</keyword>
<proteinExistence type="predicted"/>
<organism evidence="2 3">
    <name type="scientific">Fusarium piperis</name>
    <dbReference type="NCBI Taxonomy" id="1435070"/>
    <lineage>
        <taxon>Eukaryota</taxon>
        <taxon>Fungi</taxon>
        <taxon>Dikarya</taxon>
        <taxon>Ascomycota</taxon>
        <taxon>Pezizomycotina</taxon>
        <taxon>Sordariomycetes</taxon>
        <taxon>Hypocreomycetidae</taxon>
        <taxon>Hypocreales</taxon>
        <taxon>Nectriaceae</taxon>
        <taxon>Fusarium</taxon>
        <taxon>Fusarium solani species complex</taxon>
    </lineage>
</organism>
<reference evidence="2" key="1">
    <citation type="submission" date="2022-10" db="EMBL/GenBank/DDBJ databases">
        <title>Tapping the CABI collections for fungal endophytes: first genome assemblies for Collariella, Neodidymelliopsis, Ascochyta clinopodiicola, Didymella pomorum, Didymosphaeria variabile, Neocosmospora piperis and Neocucurbitaria cava.</title>
        <authorList>
            <person name="Hill R."/>
        </authorList>
    </citation>
    <scope>NUCLEOTIDE SEQUENCE</scope>
    <source>
        <strain evidence="2">IMI 366586</strain>
    </source>
</reference>
<dbReference type="PANTHER" id="PTHR24148">
    <property type="entry name" value="ANKYRIN REPEAT DOMAIN-CONTAINING PROTEIN 39 HOMOLOG-RELATED"/>
    <property type="match status" value="1"/>
</dbReference>
<dbReference type="Proteomes" id="UP001140502">
    <property type="component" value="Unassembled WGS sequence"/>
</dbReference>
<dbReference type="EMBL" id="JAPEUR010000056">
    <property type="protein sequence ID" value="KAJ4324791.1"/>
    <property type="molecule type" value="Genomic_DNA"/>
</dbReference>
<evidence type="ECO:0000313" key="3">
    <source>
        <dbReference type="Proteomes" id="UP001140502"/>
    </source>
</evidence>